<dbReference type="SUPFAM" id="SSF51735">
    <property type="entry name" value="NAD(P)-binding Rossmann-fold domains"/>
    <property type="match status" value="1"/>
</dbReference>
<dbReference type="RefSeq" id="WP_377566281.1">
    <property type="nucleotide sequence ID" value="NZ_JBHTJZ010000030.1"/>
</dbReference>
<protein>
    <recommendedName>
        <fullName evidence="1">Semialdehyde dehydrogenase NAD-binding domain-containing protein</fullName>
    </recommendedName>
</protein>
<gene>
    <name evidence="2" type="ORF">ACFQ2I_17020</name>
</gene>
<organism evidence="2 3">
    <name type="scientific">Paenibacillus chungangensis</name>
    <dbReference type="NCBI Taxonomy" id="696535"/>
    <lineage>
        <taxon>Bacteria</taxon>
        <taxon>Bacillati</taxon>
        <taxon>Bacillota</taxon>
        <taxon>Bacilli</taxon>
        <taxon>Bacillales</taxon>
        <taxon>Paenibacillaceae</taxon>
        <taxon>Paenibacillus</taxon>
    </lineage>
</organism>
<dbReference type="Pfam" id="PF01118">
    <property type="entry name" value="Semialdhyde_dh"/>
    <property type="match status" value="1"/>
</dbReference>
<dbReference type="EMBL" id="JBHTJZ010000030">
    <property type="protein sequence ID" value="MFD0961067.1"/>
    <property type="molecule type" value="Genomic_DNA"/>
</dbReference>
<keyword evidence="3" id="KW-1185">Reference proteome</keyword>
<dbReference type="InterPro" id="IPR036291">
    <property type="entry name" value="NAD(P)-bd_dom_sf"/>
</dbReference>
<dbReference type="Gene3D" id="3.40.50.720">
    <property type="entry name" value="NAD(P)-binding Rossmann-like Domain"/>
    <property type="match status" value="1"/>
</dbReference>
<accession>A0ABW3HU52</accession>
<dbReference type="InterPro" id="IPR000534">
    <property type="entry name" value="Semialdehyde_DH_NAD-bd"/>
</dbReference>
<reference evidence="3" key="1">
    <citation type="journal article" date="2019" name="Int. J. Syst. Evol. Microbiol.">
        <title>The Global Catalogue of Microorganisms (GCM) 10K type strain sequencing project: providing services to taxonomists for standard genome sequencing and annotation.</title>
        <authorList>
            <consortium name="The Broad Institute Genomics Platform"/>
            <consortium name="The Broad Institute Genome Sequencing Center for Infectious Disease"/>
            <person name="Wu L."/>
            <person name="Ma J."/>
        </authorList>
    </citation>
    <scope>NUCLEOTIDE SEQUENCE [LARGE SCALE GENOMIC DNA]</scope>
    <source>
        <strain evidence="3">CCUG 59129</strain>
    </source>
</reference>
<comment type="caution">
    <text evidence="2">The sequence shown here is derived from an EMBL/GenBank/DDBJ whole genome shotgun (WGS) entry which is preliminary data.</text>
</comment>
<name>A0ABW3HU52_9BACL</name>
<dbReference type="Proteomes" id="UP001596989">
    <property type="component" value="Unassembled WGS sequence"/>
</dbReference>
<dbReference type="SMART" id="SM00859">
    <property type="entry name" value="Semialdhyde_dh"/>
    <property type="match status" value="1"/>
</dbReference>
<evidence type="ECO:0000313" key="2">
    <source>
        <dbReference type="EMBL" id="MFD0961067.1"/>
    </source>
</evidence>
<proteinExistence type="predicted"/>
<evidence type="ECO:0000313" key="3">
    <source>
        <dbReference type="Proteomes" id="UP001596989"/>
    </source>
</evidence>
<evidence type="ECO:0000259" key="1">
    <source>
        <dbReference type="SMART" id="SM00859"/>
    </source>
</evidence>
<sequence>MKHEIFVDGQDGTTGLKFEEYLSVIPNVEVIKIESDQRKDYEARKALINEADVVFLCLPDSASREFVSIISNSKTKVIDASTAFRTNSEWTYGLPE</sequence>
<feature type="domain" description="Semialdehyde dehydrogenase NAD-binding" evidence="1">
    <location>
        <begin position="4"/>
        <end position="95"/>
    </location>
</feature>